<dbReference type="GO" id="GO:0044322">
    <property type="term" value="C:endoplasmic reticulum quality control compartment"/>
    <property type="evidence" value="ECO:0007669"/>
    <property type="project" value="GOC"/>
</dbReference>
<dbReference type="PANTHER" id="PTHR45679:SF5">
    <property type="entry name" value="ER DEGRADATION-ENHANCING ALPHA-MANNOSIDASE-LIKE PROTEIN 1"/>
    <property type="match status" value="1"/>
</dbReference>
<dbReference type="InterPro" id="IPR012341">
    <property type="entry name" value="6hp_glycosidase-like_sf"/>
</dbReference>
<dbReference type="GO" id="GO:1904380">
    <property type="term" value="P:endoplasmic reticulum mannose trimming"/>
    <property type="evidence" value="ECO:0007669"/>
    <property type="project" value="InterPro"/>
</dbReference>
<dbReference type="Proteomes" id="UP001054945">
    <property type="component" value="Unassembled WGS sequence"/>
</dbReference>
<evidence type="ECO:0000256" key="2">
    <source>
        <dbReference type="ARBA" id="ARBA00007658"/>
    </source>
</evidence>
<gene>
    <name evidence="7" type="primary">Edem1</name>
    <name evidence="7" type="ORF">CEXT_721981</name>
</gene>
<keyword evidence="4" id="KW-0325">Glycoprotein</keyword>
<dbReference type="AlphaFoldDB" id="A0AAV4XLE7"/>
<evidence type="ECO:0000256" key="3">
    <source>
        <dbReference type="ARBA" id="ARBA00022824"/>
    </source>
</evidence>
<dbReference type="SUPFAM" id="SSF48225">
    <property type="entry name" value="Seven-hairpin glycosidases"/>
    <property type="match status" value="1"/>
</dbReference>
<dbReference type="Pfam" id="PF01532">
    <property type="entry name" value="Glyco_hydro_47"/>
    <property type="match status" value="1"/>
</dbReference>
<organism evidence="7 8">
    <name type="scientific">Caerostris extrusa</name>
    <name type="common">Bark spider</name>
    <name type="synonym">Caerostris bankana</name>
    <dbReference type="NCBI Taxonomy" id="172846"/>
    <lineage>
        <taxon>Eukaryota</taxon>
        <taxon>Metazoa</taxon>
        <taxon>Ecdysozoa</taxon>
        <taxon>Arthropoda</taxon>
        <taxon>Chelicerata</taxon>
        <taxon>Arachnida</taxon>
        <taxon>Araneae</taxon>
        <taxon>Araneomorphae</taxon>
        <taxon>Entelegynae</taxon>
        <taxon>Araneoidea</taxon>
        <taxon>Araneidae</taxon>
        <taxon>Caerostris</taxon>
    </lineage>
</organism>
<sequence length="184" mass="21067">MKIHTLLWILAFSCSLPYQVYLSSFSCSLDKNVNLNSKSLLDKVNDNYSIFLQTPGGYNKKYGSFSDNMRLKMKEEARKMFEFGYDSYLKYAFPKDELNPIFCNGRGPDYDNPSNININDVLGDYSLTLIDALDTLAIMGNTSEFKRAVSLIIDNVSFDTDNTVQVFEAKHKDSWFTFIRTSSN</sequence>
<dbReference type="GO" id="GO:0016020">
    <property type="term" value="C:membrane"/>
    <property type="evidence" value="ECO:0007669"/>
    <property type="project" value="InterPro"/>
</dbReference>
<evidence type="ECO:0000256" key="1">
    <source>
        <dbReference type="ARBA" id="ARBA00004240"/>
    </source>
</evidence>
<reference evidence="7 8" key="1">
    <citation type="submission" date="2021-06" db="EMBL/GenBank/DDBJ databases">
        <title>Caerostris extrusa draft genome.</title>
        <authorList>
            <person name="Kono N."/>
            <person name="Arakawa K."/>
        </authorList>
    </citation>
    <scope>NUCLEOTIDE SEQUENCE [LARGE SCALE GENOMIC DNA]</scope>
</reference>
<dbReference type="InterPro" id="IPR036026">
    <property type="entry name" value="Seven-hairpin_glycosidases"/>
</dbReference>
<dbReference type="GO" id="GO:0005509">
    <property type="term" value="F:calcium ion binding"/>
    <property type="evidence" value="ECO:0007669"/>
    <property type="project" value="InterPro"/>
</dbReference>
<dbReference type="InterPro" id="IPR044674">
    <property type="entry name" value="EDEM1/2/3"/>
</dbReference>
<dbReference type="GO" id="GO:0005975">
    <property type="term" value="P:carbohydrate metabolic process"/>
    <property type="evidence" value="ECO:0007669"/>
    <property type="project" value="InterPro"/>
</dbReference>
<dbReference type="GO" id="GO:0004571">
    <property type="term" value="F:mannosyl-oligosaccharide 1,2-alpha-mannosidase activity"/>
    <property type="evidence" value="ECO:0007669"/>
    <property type="project" value="InterPro"/>
</dbReference>
<dbReference type="EC" id="3.2.1.-" evidence="5"/>
<keyword evidence="5" id="KW-0326">Glycosidase</keyword>
<keyword evidence="8" id="KW-1185">Reference proteome</keyword>
<keyword evidence="5" id="KW-0378">Hydrolase</keyword>
<evidence type="ECO:0000256" key="6">
    <source>
        <dbReference type="SAM" id="SignalP"/>
    </source>
</evidence>
<feature type="chain" id="PRO_5043831414" description="alpha-1,2-Mannosidase" evidence="6">
    <location>
        <begin position="23"/>
        <end position="184"/>
    </location>
</feature>
<protein>
    <recommendedName>
        <fullName evidence="5">alpha-1,2-Mannosidase</fullName>
        <ecNumber evidence="5">3.2.1.-</ecNumber>
    </recommendedName>
</protein>
<accession>A0AAV4XLE7</accession>
<evidence type="ECO:0000313" key="7">
    <source>
        <dbReference type="EMBL" id="GIY95492.1"/>
    </source>
</evidence>
<name>A0AAV4XLE7_CAEEX</name>
<dbReference type="PANTHER" id="PTHR45679">
    <property type="entry name" value="ER DEGRADATION-ENHANCING ALPHA-MANNOSIDASE-LIKE PROTEIN 2"/>
    <property type="match status" value="1"/>
</dbReference>
<dbReference type="InterPro" id="IPR001382">
    <property type="entry name" value="Glyco_hydro_47"/>
</dbReference>
<feature type="signal peptide" evidence="6">
    <location>
        <begin position="1"/>
        <end position="22"/>
    </location>
</feature>
<evidence type="ECO:0000256" key="5">
    <source>
        <dbReference type="RuleBase" id="RU361193"/>
    </source>
</evidence>
<comment type="caution">
    <text evidence="7">The sequence shown here is derived from an EMBL/GenBank/DDBJ whole genome shotgun (WGS) entry which is preliminary data.</text>
</comment>
<keyword evidence="6" id="KW-0732">Signal</keyword>
<keyword evidence="3" id="KW-0256">Endoplasmic reticulum</keyword>
<dbReference type="Gene3D" id="1.50.10.10">
    <property type="match status" value="1"/>
</dbReference>
<comment type="subcellular location">
    <subcellularLocation>
        <location evidence="1">Endoplasmic reticulum</location>
    </subcellularLocation>
</comment>
<evidence type="ECO:0000256" key="4">
    <source>
        <dbReference type="ARBA" id="ARBA00023180"/>
    </source>
</evidence>
<proteinExistence type="inferred from homology"/>
<dbReference type="PRINTS" id="PR00747">
    <property type="entry name" value="GLYHDRLASE47"/>
</dbReference>
<dbReference type="EMBL" id="BPLR01017921">
    <property type="protein sequence ID" value="GIY95492.1"/>
    <property type="molecule type" value="Genomic_DNA"/>
</dbReference>
<dbReference type="PROSITE" id="PS51257">
    <property type="entry name" value="PROKAR_LIPOPROTEIN"/>
    <property type="match status" value="1"/>
</dbReference>
<evidence type="ECO:0000313" key="8">
    <source>
        <dbReference type="Proteomes" id="UP001054945"/>
    </source>
</evidence>
<comment type="similarity">
    <text evidence="2 5">Belongs to the glycosyl hydrolase 47 family.</text>
</comment>